<proteinExistence type="predicted"/>
<evidence type="ECO:0000313" key="3">
    <source>
        <dbReference type="Proteomes" id="UP001456524"/>
    </source>
</evidence>
<evidence type="ECO:0000313" key="2">
    <source>
        <dbReference type="EMBL" id="KAK8173718.1"/>
    </source>
</evidence>
<protein>
    <recommendedName>
        <fullName evidence="4">Secreted protein</fullName>
    </recommendedName>
</protein>
<dbReference type="EMBL" id="JBBWUH010000003">
    <property type="protein sequence ID" value="KAK8173718.1"/>
    <property type="molecule type" value="Genomic_DNA"/>
</dbReference>
<gene>
    <name evidence="2" type="ORF">IWX90DRAFT_152447</name>
</gene>
<keyword evidence="3" id="KW-1185">Reference proteome</keyword>
<organism evidence="2 3">
    <name type="scientific">Phyllosticta citrichinensis</name>
    <dbReference type="NCBI Taxonomy" id="1130410"/>
    <lineage>
        <taxon>Eukaryota</taxon>
        <taxon>Fungi</taxon>
        <taxon>Dikarya</taxon>
        <taxon>Ascomycota</taxon>
        <taxon>Pezizomycotina</taxon>
        <taxon>Dothideomycetes</taxon>
        <taxon>Dothideomycetes incertae sedis</taxon>
        <taxon>Botryosphaeriales</taxon>
        <taxon>Phyllostictaceae</taxon>
        <taxon>Phyllosticta</taxon>
    </lineage>
</organism>
<feature type="chain" id="PRO_5047052865" description="Secreted protein" evidence="1">
    <location>
        <begin position="24"/>
        <end position="80"/>
    </location>
</feature>
<evidence type="ECO:0000256" key="1">
    <source>
        <dbReference type="SAM" id="SignalP"/>
    </source>
</evidence>
<name>A0ABR1Y020_9PEZI</name>
<sequence length="80" mass="8757">MVVCCCFVAVKIAVLFLLLSGEAYDVVRKSNKESAQSALIAFLRGGISNHFQNDGHVAAEKDIILFSLRTSLRLRACQLS</sequence>
<comment type="caution">
    <text evidence="2">The sequence shown here is derived from an EMBL/GenBank/DDBJ whole genome shotgun (WGS) entry which is preliminary data.</text>
</comment>
<feature type="signal peptide" evidence="1">
    <location>
        <begin position="1"/>
        <end position="23"/>
    </location>
</feature>
<evidence type="ECO:0008006" key="4">
    <source>
        <dbReference type="Google" id="ProtNLM"/>
    </source>
</evidence>
<keyword evidence="1" id="KW-0732">Signal</keyword>
<accession>A0ABR1Y020</accession>
<dbReference type="Proteomes" id="UP001456524">
    <property type="component" value="Unassembled WGS sequence"/>
</dbReference>
<reference evidence="2 3" key="1">
    <citation type="journal article" date="2022" name="G3 (Bethesda)">
        <title>Enemy or ally: a genomic approach to elucidate the lifestyle of Phyllosticta citrichinaensis.</title>
        <authorList>
            <person name="Buijs V.A."/>
            <person name="Groenewald J.Z."/>
            <person name="Haridas S."/>
            <person name="LaButti K.M."/>
            <person name="Lipzen A."/>
            <person name="Martin F.M."/>
            <person name="Barry K."/>
            <person name="Grigoriev I.V."/>
            <person name="Crous P.W."/>
            <person name="Seidl M.F."/>
        </authorList>
    </citation>
    <scope>NUCLEOTIDE SEQUENCE [LARGE SCALE GENOMIC DNA]</scope>
    <source>
        <strain evidence="2 3">CBS 129764</strain>
    </source>
</reference>